<dbReference type="AlphaFoldDB" id="A0A7X2TFL3"/>
<dbReference type="EMBL" id="VUMN01000002">
    <property type="protein sequence ID" value="MSS57561.1"/>
    <property type="molecule type" value="Genomic_DNA"/>
</dbReference>
<dbReference type="Gene3D" id="3.40.50.2300">
    <property type="match status" value="2"/>
</dbReference>
<evidence type="ECO:0000259" key="2">
    <source>
        <dbReference type="Pfam" id="PF02608"/>
    </source>
</evidence>
<evidence type="ECO:0000313" key="4">
    <source>
        <dbReference type="Proteomes" id="UP000461880"/>
    </source>
</evidence>
<dbReference type="InterPro" id="IPR052910">
    <property type="entry name" value="ABC-Purine-Binding"/>
</dbReference>
<dbReference type="InterPro" id="IPR003760">
    <property type="entry name" value="PnrA-like"/>
</dbReference>
<dbReference type="Proteomes" id="UP000461880">
    <property type="component" value="Unassembled WGS sequence"/>
</dbReference>
<organism evidence="3 4">
    <name type="scientific">Stecheria intestinalis</name>
    <dbReference type="NCBI Taxonomy" id="2606630"/>
    <lineage>
        <taxon>Bacteria</taxon>
        <taxon>Bacillati</taxon>
        <taxon>Bacillota</taxon>
        <taxon>Erysipelotrichia</taxon>
        <taxon>Erysipelotrichales</taxon>
        <taxon>Erysipelotrichaceae</taxon>
        <taxon>Stecheria</taxon>
    </lineage>
</organism>
<evidence type="ECO:0000256" key="1">
    <source>
        <dbReference type="ARBA" id="ARBA00022729"/>
    </source>
</evidence>
<dbReference type="Pfam" id="PF02608">
    <property type="entry name" value="Bmp"/>
    <property type="match status" value="1"/>
</dbReference>
<dbReference type="PANTHER" id="PTHR43208:SF1">
    <property type="entry name" value="ABC TRANSPORTER SUBSTRATE-BINDING PROTEIN"/>
    <property type="match status" value="1"/>
</dbReference>
<gene>
    <name evidence="3" type="ORF">FYJ51_01380</name>
</gene>
<dbReference type="GO" id="GO:0005886">
    <property type="term" value="C:plasma membrane"/>
    <property type="evidence" value="ECO:0007669"/>
    <property type="project" value="InterPro"/>
</dbReference>
<feature type="domain" description="ABC transporter substrate-binding protein PnrA-like" evidence="2">
    <location>
        <begin position="312"/>
        <end position="471"/>
    </location>
</feature>
<evidence type="ECO:0000313" key="3">
    <source>
        <dbReference type="EMBL" id="MSS57561.1"/>
    </source>
</evidence>
<comment type="caution">
    <text evidence="3">The sequence shown here is derived from an EMBL/GenBank/DDBJ whole genome shotgun (WGS) entry which is preliminary data.</text>
</comment>
<accession>A0A7X2TFL3</accession>
<reference evidence="3 4" key="1">
    <citation type="submission" date="2019-08" db="EMBL/GenBank/DDBJ databases">
        <title>In-depth cultivation of the pig gut microbiome towards novel bacterial diversity and tailored functional studies.</title>
        <authorList>
            <person name="Wylensek D."/>
            <person name="Hitch T.C.A."/>
            <person name="Clavel T."/>
        </authorList>
    </citation>
    <scope>NUCLEOTIDE SEQUENCE [LARGE SCALE GENOMIC DNA]</scope>
    <source>
        <strain evidence="3 4">Oil+RF-744-GAM-WT-6</strain>
    </source>
</reference>
<name>A0A7X2TFL3_9FIRM</name>
<proteinExistence type="predicted"/>
<protein>
    <submittedName>
        <fullName evidence="3">BMP family ABC transporter substrate-binding protein</fullName>
    </submittedName>
</protein>
<sequence>MDAGGDFLIMDFEEYLKAKKLGDRAMHRAAAAGQYPYLPALDEILGKEGSTLSQVSLGLRDIPISSIAGTKTAGRQIAFASDFMPILDADTEFAGKWMRVYQYQMTEGISDPIIVYEYMMKFYVREGNKRVSVMKYLKMPEIEAEVTRIIPARTNEKDVRIYYEFMDFFKVCPIYELSFTREGAYSEFIDRVGESHTVPWSSDTVHMVEGACYRWETLYESVVGDKVRNLTAGDALLVYLNFYSLKSLLDQPRNVLAKRLERMLKEFRLTAEDHPLSLQESPSEKQPASGNFLQNLLRRPTVFTEEKPLHAAFIYDQDPDSSGLVNDHEIGRFYVSNALEGRLITKAYFNADSDEEVRKAIDQAVQDGAEVIFTVSPVQMPETLKAAFHYQNIHFLNCSVNLPHKSVRTYYGRVYEAKFLMGALAASCADSHRIGYVADSPIYGELASINAFAIGAAMIDPKIQISLKWSSSKAHDWRRDFQDEGISVLSGPDLAKPEEDNTEYGVYRMEPDGSVLNLAAPSYNWGKYYELILKTVISGTYDEDLSVSSPAALNYWYGMSAGVIDVVLSDQLSYYTRKMVQLFRKSVMEGSLNPFAGELRSQEGLIQDARAGKLPNEKIIEMNWLNDNIRGSIPDPDELNERAKRVMEISGIRKERS</sequence>
<dbReference type="PANTHER" id="PTHR43208">
    <property type="entry name" value="ABC TRANSPORTER SUBSTRATE-BINDING PROTEIN"/>
    <property type="match status" value="1"/>
</dbReference>
<keyword evidence="1" id="KW-0732">Signal</keyword>
<keyword evidence="4" id="KW-1185">Reference proteome</keyword>